<accession>A0A433D4E6</accession>
<dbReference type="Pfam" id="PF00179">
    <property type="entry name" value="UQ_con"/>
    <property type="match status" value="1"/>
</dbReference>
<protein>
    <recommendedName>
        <fullName evidence="2">UBC core domain-containing protein</fullName>
    </recommendedName>
</protein>
<dbReference type="SMART" id="SM00212">
    <property type="entry name" value="UBCc"/>
    <property type="match status" value="1"/>
</dbReference>
<dbReference type="EMBL" id="RBNI01006857">
    <property type="protein sequence ID" value="RUP45730.1"/>
    <property type="molecule type" value="Genomic_DNA"/>
</dbReference>
<dbReference type="InterPro" id="IPR016135">
    <property type="entry name" value="UBQ-conjugating_enzyme/RWD"/>
</dbReference>
<comment type="caution">
    <text evidence="3">The sequence shown here is derived from an EMBL/GenBank/DDBJ whole genome shotgun (WGS) entry which is preliminary data.</text>
</comment>
<dbReference type="SUPFAM" id="SSF54495">
    <property type="entry name" value="UBC-like"/>
    <property type="match status" value="1"/>
</dbReference>
<reference evidence="3 4" key="1">
    <citation type="journal article" date="2018" name="New Phytol.">
        <title>Phylogenomics of Endogonaceae and evolution of mycorrhizas within Mucoromycota.</title>
        <authorList>
            <person name="Chang Y."/>
            <person name="Desiro A."/>
            <person name="Na H."/>
            <person name="Sandor L."/>
            <person name="Lipzen A."/>
            <person name="Clum A."/>
            <person name="Barry K."/>
            <person name="Grigoriev I.V."/>
            <person name="Martin F.M."/>
            <person name="Stajich J.E."/>
            <person name="Smith M.E."/>
            <person name="Bonito G."/>
            <person name="Spatafora J.W."/>
        </authorList>
    </citation>
    <scope>NUCLEOTIDE SEQUENCE [LARGE SCALE GENOMIC DNA]</scope>
    <source>
        <strain evidence="3 4">GMNB39</strain>
    </source>
</reference>
<organism evidence="3 4">
    <name type="scientific">Jimgerdemannia flammicorona</name>
    <dbReference type="NCBI Taxonomy" id="994334"/>
    <lineage>
        <taxon>Eukaryota</taxon>
        <taxon>Fungi</taxon>
        <taxon>Fungi incertae sedis</taxon>
        <taxon>Mucoromycota</taxon>
        <taxon>Mucoromycotina</taxon>
        <taxon>Endogonomycetes</taxon>
        <taxon>Endogonales</taxon>
        <taxon>Endogonaceae</taxon>
        <taxon>Jimgerdemannia</taxon>
    </lineage>
</organism>
<keyword evidence="4" id="KW-1185">Reference proteome</keyword>
<gene>
    <name evidence="3" type="ORF">BC936DRAFT_147806</name>
</gene>
<evidence type="ECO:0000313" key="4">
    <source>
        <dbReference type="Proteomes" id="UP000268093"/>
    </source>
</evidence>
<dbReference type="Proteomes" id="UP000268093">
    <property type="component" value="Unassembled WGS sequence"/>
</dbReference>
<evidence type="ECO:0000313" key="3">
    <source>
        <dbReference type="EMBL" id="RUP45730.1"/>
    </source>
</evidence>
<dbReference type="InterPro" id="IPR000608">
    <property type="entry name" value="UBC"/>
</dbReference>
<evidence type="ECO:0000256" key="1">
    <source>
        <dbReference type="SAM" id="MobiDB-lite"/>
    </source>
</evidence>
<feature type="region of interest" description="Disordered" evidence="1">
    <location>
        <begin position="39"/>
        <end position="82"/>
    </location>
</feature>
<dbReference type="PROSITE" id="PS50127">
    <property type="entry name" value="UBC_2"/>
    <property type="match status" value="1"/>
</dbReference>
<proteinExistence type="predicted"/>
<sequence length="255" mass="27638">MRLWGGVCGRPLPQTLSLSIIDHIHAQYLPAFPDATLKPNDGHSIPPTAEGVARPLREPGYLGASPRGRRRPAELEGAPPWGYGHRLRSTSVLPDSPAHHQVRHHNLPPQRALQGKSYGYALKLSVRSAAGMVYGNISCTKLQQSGEICLDILKTTWSPAWTLQSTLLAISLLLVHPEPSSPLNCDAANLLRCGDIDGYNSLVRMYTELYAMDHVSSDEEGCIEEEGMLESAVLVEQQESSFAGVDGHSGMVSVG</sequence>
<dbReference type="OrthoDB" id="269518at2759"/>
<dbReference type="AlphaFoldDB" id="A0A433D4E6"/>
<feature type="domain" description="UBC core" evidence="2">
    <location>
        <begin position="19"/>
        <end position="212"/>
    </location>
</feature>
<name>A0A433D4E6_9FUNG</name>
<dbReference type="Gene3D" id="3.10.110.10">
    <property type="entry name" value="Ubiquitin Conjugating Enzyme"/>
    <property type="match status" value="1"/>
</dbReference>
<evidence type="ECO:0000259" key="2">
    <source>
        <dbReference type="PROSITE" id="PS50127"/>
    </source>
</evidence>